<dbReference type="WBParaSite" id="TTAC_0001154901-mRNA-1">
    <property type="protein sequence ID" value="TTAC_0001154901-mRNA-1"/>
    <property type="gene ID" value="TTAC_0001154901"/>
</dbReference>
<protein>
    <submittedName>
        <fullName evidence="11">Phosphate transporter</fullName>
    </submittedName>
</protein>
<dbReference type="STRING" id="6205.A0A0R3XDC2"/>
<feature type="transmembrane region" description="Helical" evidence="8">
    <location>
        <begin position="95"/>
        <end position="115"/>
    </location>
</feature>
<evidence type="ECO:0000256" key="5">
    <source>
        <dbReference type="ARBA" id="ARBA00022692"/>
    </source>
</evidence>
<evidence type="ECO:0000313" key="9">
    <source>
        <dbReference type="EMBL" id="VDM36862.1"/>
    </source>
</evidence>
<keyword evidence="5 8" id="KW-0812">Transmembrane</keyword>
<evidence type="ECO:0000256" key="7">
    <source>
        <dbReference type="ARBA" id="ARBA00023136"/>
    </source>
</evidence>
<feature type="transmembrane region" description="Helical" evidence="8">
    <location>
        <begin position="44"/>
        <end position="62"/>
    </location>
</feature>
<dbReference type="PANTHER" id="PTHR11101:SF80">
    <property type="entry name" value="PHOSPHATE TRANSPORTER"/>
    <property type="match status" value="1"/>
</dbReference>
<dbReference type="PANTHER" id="PTHR11101">
    <property type="entry name" value="PHOSPHATE TRANSPORTER"/>
    <property type="match status" value="1"/>
</dbReference>
<evidence type="ECO:0000256" key="3">
    <source>
        <dbReference type="ARBA" id="ARBA00022448"/>
    </source>
</evidence>
<keyword evidence="3" id="KW-0813">Transport</keyword>
<sequence>MLVESELLLVVVGFMIAFMLAFGLGANDVANSFGTSVGSKVLTLRLACILATICEISGSVLLGGHVSATVRGGIIDPTRFNGTADGPMRLMQGQVSSLCGACLWMLLATFLKIPVSATHSIVGATAGFGLVLFGFQGVQWMGILKIGNTSKLIISWFASPILSGFVSGCLFLIIQIVVLKKEQSLEPALNTLPFLYGITIIINVFSVLYGGLHR</sequence>
<keyword evidence="6 8" id="KW-1133">Transmembrane helix</keyword>
<evidence type="ECO:0000256" key="2">
    <source>
        <dbReference type="ARBA" id="ARBA00009916"/>
    </source>
</evidence>
<dbReference type="GO" id="GO:0005315">
    <property type="term" value="F:phosphate transmembrane transporter activity"/>
    <property type="evidence" value="ECO:0007669"/>
    <property type="project" value="InterPro"/>
</dbReference>
<dbReference type="GO" id="GO:0016020">
    <property type="term" value="C:membrane"/>
    <property type="evidence" value="ECO:0007669"/>
    <property type="project" value="UniProtKB-SubCell"/>
</dbReference>
<accession>A0A0R3XDC2</accession>
<dbReference type="OrthoDB" id="260807at2759"/>
<feature type="transmembrane region" description="Helical" evidence="8">
    <location>
        <begin position="7"/>
        <end position="24"/>
    </location>
</feature>
<evidence type="ECO:0000256" key="8">
    <source>
        <dbReference type="SAM" id="Phobius"/>
    </source>
</evidence>
<comment type="subcellular location">
    <subcellularLocation>
        <location evidence="1">Membrane</location>
        <topology evidence="1">Multi-pass membrane protein</topology>
    </subcellularLocation>
</comment>
<feature type="transmembrane region" description="Helical" evidence="8">
    <location>
        <begin position="153"/>
        <end position="174"/>
    </location>
</feature>
<keyword evidence="10" id="KW-1185">Reference proteome</keyword>
<reference evidence="9 10" key="2">
    <citation type="submission" date="2018-11" db="EMBL/GenBank/DDBJ databases">
        <authorList>
            <consortium name="Pathogen Informatics"/>
        </authorList>
    </citation>
    <scope>NUCLEOTIDE SEQUENCE [LARGE SCALE GENOMIC DNA]</scope>
</reference>
<dbReference type="Pfam" id="PF01384">
    <property type="entry name" value="PHO4"/>
    <property type="match status" value="1"/>
</dbReference>
<evidence type="ECO:0000256" key="4">
    <source>
        <dbReference type="ARBA" id="ARBA00022592"/>
    </source>
</evidence>
<dbReference type="InterPro" id="IPR001204">
    <property type="entry name" value="Phos_transporter"/>
</dbReference>
<keyword evidence="4" id="KW-0592">Phosphate transport</keyword>
<keyword evidence="7 8" id="KW-0472">Membrane</keyword>
<evidence type="ECO:0000313" key="11">
    <source>
        <dbReference type="WBParaSite" id="TTAC_0001154901-mRNA-1"/>
    </source>
</evidence>
<dbReference type="Proteomes" id="UP000274429">
    <property type="component" value="Unassembled WGS sequence"/>
</dbReference>
<evidence type="ECO:0000256" key="6">
    <source>
        <dbReference type="ARBA" id="ARBA00022989"/>
    </source>
</evidence>
<evidence type="ECO:0000313" key="10">
    <source>
        <dbReference type="Proteomes" id="UP000274429"/>
    </source>
</evidence>
<dbReference type="GO" id="GO:0035435">
    <property type="term" value="P:phosphate ion transmembrane transport"/>
    <property type="evidence" value="ECO:0007669"/>
    <property type="project" value="TreeGrafter"/>
</dbReference>
<feature type="transmembrane region" description="Helical" evidence="8">
    <location>
        <begin position="194"/>
        <end position="212"/>
    </location>
</feature>
<dbReference type="AlphaFoldDB" id="A0A0R3XDC2"/>
<organism evidence="11">
    <name type="scientific">Hydatigena taeniaeformis</name>
    <name type="common">Feline tapeworm</name>
    <name type="synonym">Taenia taeniaeformis</name>
    <dbReference type="NCBI Taxonomy" id="6205"/>
    <lineage>
        <taxon>Eukaryota</taxon>
        <taxon>Metazoa</taxon>
        <taxon>Spiralia</taxon>
        <taxon>Lophotrochozoa</taxon>
        <taxon>Platyhelminthes</taxon>
        <taxon>Cestoda</taxon>
        <taxon>Eucestoda</taxon>
        <taxon>Cyclophyllidea</taxon>
        <taxon>Taeniidae</taxon>
        <taxon>Hydatigera</taxon>
    </lineage>
</organism>
<dbReference type="EMBL" id="UYWX01024718">
    <property type="protein sequence ID" value="VDM36862.1"/>
    <property type="molecule type" value="Genomic_DNA"/>
</dbReference>
<feature type="transmembrane region" description="Helical" evidence="8">
    <location>
        <begin position="121"/>
        <end position="141"/>
    </location>
</feature>
<reference evidence="11" key="1">
    <citation type="submission" date="2017-02" db="UniProtKB">
        <authorList>
            <consortium name="WormBaseParasite"/>
        </authorList>
    </citation>
    <scope>IDENTIFICATION</scope>
</reference>
<name>A0A0R3XDC2_HYDTA</name>
<comment type="similarity">
    <text evidence="2">Belongs to the inorganic phosphate transporter (PiT) (TC 2.A.20) family.</text>
</comment>
<gene>
    <name evidence="9" type="ORF">TTAC_LOCUS11532</name>
</gene>
<proteinExistence type="inferred from homology"/>
<evidence type="ECO:0000256" key="1">
    <source>
        <dbReference type="ARBA" id="ARBA00004141"/>
    </source>
</evidence>